<comment type="caution">
    <text evidence="8">The sequence shown here is derived from an EMBL/GenBank/DDBJ whole genome shotgun (WGS) entry which is preliminary data.</text>
</comment>
<feature type="binding site" evidence="5">
    <location>
        <position position="5"/>
    </location>
    <ligand>
        <name>S-adenosyl-L-methionine</name>
        <dbReference type="ChEBI" id="CHEBI:59789"/>
    </ligand>
</feature>
<reference evidence="9" key="1">
    <citation type="journal article" date="2015" name="PLoS Genet.">
        <title>Genome Sequence and Transcriptome Analyses of Chrysochromulina tobin: Metabolic Tools for Enhanced Algal Fitness in the Prominent Order Prymnesiales (Haptophyceae).</title>
        <authorList>
            <person name="Hovde B.T."/>
            <person name="Deodato C.R."/>
            <person name="Hunsperger H.M."/>
            <person name="Ryken S.A."/>
            <person name="Yost W."/>
            <person name="Jha R.K."/>
            <person name="Patterson J."/>
            <person name="Monnat R.J. Jr."/>
            <person name="Barlow S.B."/>
            <person name="Starkenburg S.R."/>
            <person name="Cattolico R.A."/>
        </authorList>
    </citation>
    <scope>NUCLEOTIDE SEQUENCE</scope>
    <source>
        <strain evidence="9">CCMP291</strain>
    </source>
</reference>
<evidence type="ECO:0000256" key="1">
    <source>
        <dbReference type="ARBA" id="ARBA00022603"/>
    </source>
</evidence>
<dbReference type="PANTHER" id="PTHR11727:SF18">
    <property type="entry name" value="RRNA ADENINE N(6)-METHYLTRANSFERASE"/>
    <property type="match status" value="1"/>
</dbReference>
<accession>A0A0M0K3L1</accession>
<keyword evidence="6" id="KW-0698">rRNA processing</keyword>
<dbReference type="Gene3D" id="3.40.50.150">
    <property type="entry name" value="Vaccinia Virus protein VP39"/>
    <property type="match status" value="1"/>
</dbReference>
<evidence type="ECO:0000256" key="3">
    <source>
        <dbReference type="ARBA" id="ARBA00022691"/>
    </source>
</evidence>
<dbReference type="EMBL" id="JWZX01001642">
    <property type="protein sequence ID" value="KOO32948.1"/>
    <property type="molecule type" value="Genomic_DNA"/>
</dbReference>
<protein>
    <recommendedName>
        <fullName evidence="6">rRNA adenine N(6)-methyltransferase</fullName>
        <ecNumber evidence="6">2.1.1.-</ecNumber>
    </recommendedName>
</protein>
<organism evidence="8 9">
    <name type="scientific">Chrysochromulina tobinii</name>
    <dbReference type="NCBI Taxonomy" id="1460289"/>
    <lineage>
        <taxon>Eukaryota</taxon>
        <taxon>Haptista</taxon>
        <taxon>Haptophyta</taxon>
        <taxon>Prymnesiophyceae</taxon>
        <taxon>Prymnesiales</taxon>
        <taxon>Chrysochromulinaceae</taxon>
        <taxon>Chrysochromulina</taxon>
    </lineage>
</organism>
<dbReference type="InterPro" id="IPR020598">
    <property type="entry name" value="rRNA_Ade_methylase_Trfase_N"/>
</dbReference>
<keyword evidence="2 5" id="KW-0808">Transferase</keyword>
<feature type="domain" description="Ribosomal RNA adenine methylase transferase N-terminal" evidence="7">
    <location>
        <begin position="2"/>
        <end position="134"/>
    </location>
</feature>
<dbReference type="Proteomes" id="UP000037460">
    <property type="component" value="Unassembled WGS sequence"/>
</dbReference>
<keyword evidence="1 5" id="KW-0489">Methyltransferase</keyword>
<dbReference type="PANTHER" id="PTHR11727">
    <property type="entry name" value="DIMETHYLADENOSINE TRANSFERASE"/>
    <property type="match status" value="1"/>
</dbReference>
<keyword evidence="3 5" id="KW-0949">S-adenosyl-L-methionine</keyword>
<feature type="binding site" evidence="5">
    <location>
        <position position="49"/>
    </location>
    <ligand>
        <name>S-adenosyl-L-methionine</name>
        <dbReference type="ChEBI" id="CHEBI:59789"/>
    </ligand>
</feature>
<dbReference type="AlphaFoldDB" id="A0A0M0K3L1"/>
<evidence type="ECO:0000256" key="6">
    <source>
        <dbReference type="RuleBase" id="RU362106"/>
    </source>
</evidence>
<comment type="caution">
    <text evidence="5">Lacks conserved residue(s) required for the propagation of feature annotation.</text>
</comment>
<gene>
    <name evidence="8" type="ORF">Ctob_013123</name>
</gene>
<evidence type="ECO:0000313" key="8">
    <source>
        <dbReference type="EMBL" id="KOO32948.1"/>
    </source>
</evidence>
<dbReference type="EC" id="2.1.1.-" evidence="6"/>
<dbReference type="InterPro" id="IPR029063">
    <property type="entry name" value="SAM-dependent_MTases_sf"/>
</dbReference>
<dbReference type="InterPro" id="IPR001737">
    <property type="entry name" value="KsgA/Erm"/>
</dbReference>
<dbReference type="Pfam" id="PF00398">
    <property type="entry name" value="RrnaAD"/>
    <property type="match status" value="1"/>
</dbReference>
<evidence type="ECO:0000259" key="7">
    <source>
        <dbReference type="SMART" id="SM00650"/>
    </source>
</evidence>
<comment type="similarity">
    <text evidence="5 6">Belongs to the class I-like SAM-binding methyltransferase superfamily. rRNA adenine N(6)-methyltransferase family.</text>
</comment>
<evidence type="ECO:0000313" key="9">
    <source>
        <dbReference type="Proteomes" id="UP000037460"/>
    </source>
</evidence>
<dbReference type="SMART" id="SM00650">
    <property type="entry name" value="rADc"/>
    <property type="match status" value="1"/>
</dbReference>
<proteinExistence type="inferred from homology"/>
<dbReference type="SUPFAM" id="SSF53335">
    <property type="entry name" value="S-adenosyl-L-methionine-dependent methyltransferases"/>
    <property type="match status" value="1"/>
</dbReference>
<keyword evidence="4 5" id="KW-0694">RNA-binding</keyword>
<dbReference type="GO" id="GO:0000179">
    <property type="term" value="F:rRNA (adenine-N6,N6-)-dimethyltransferase activity"/>
    <property type="evidence" value="ECO:0007669"/>
    <property type="project" value="UniProtKB-UniRule"/>
</dbReference>
<name>A0A0M0K3L1_9EUKA</name>
<dbReference type="GO" id="GO:0003723">
    <property type="term" value="F:RNA binding"/>
    <property type="evidence" value="ECO:0007669"/>
    <property type="project" value="UniProtKB-UniRule"/>
</dbReference>
<dbReference type="OrthoDB" id="74991at2759"/>
<keyword evidence="9" id="KW-1185">Reference proteome</keyword>
<evidence type="ECO:0000256" key="5">
    <source>
        <dbReference type="PROSITE-ProRule" id="PRU01026"/>
    </source>
</evidence>
<dbReference type="Gene3D" id="1.10.8.100">
    <property type="entry name" value="Ribosomal RNA adenine dimethylase-like, domain 2"/>
    <property type="match status" value="1"/>
</dbReference>
<feature type="binding site" evidence="5">
    <location>
        <position position="27"/>
    </location>
    <ligand>
        <name>S-adenosyl-L-methionine</name>
        <dbReference type="ChEBI" id="CHEBI:59789"/>
    </ligand>
</feature>
<evidence type="ECO:0000256" key="2">
    <source>
        <dbReference type="ARBA" id="ARBA00022679"/>
    </source>
</evidence>
<evidence type="ECO:0000256" key="4">
    <source>
        <dbReference type="ARBA" id="ARBA00022884"/>
    </source>
</evidence>
<sequence>MTAVEIDERMIEHLSSTLPGLTVKHGDMLQLDLARAARERGGELLLVSNTPFYLTSPLLFKLLASVEHVHTAVLTTQREVADKILSPPGNKDYGILSVMLQLFGKPEYLFDLPATAFAPVPKVESSVLRFFPTAVPFGETEPLSPTQRAALLALLKMTFEGRRKMLRVSLKKLLASGAVGLPDDELLTRRPEQLAPAEFLALGRTLFGDDLGGAEQPLSKSGKVVLGRPAADLAAAADGEEGVDAMVDMEDDGPCDGPSFPSPMDLLEDAHVHKGWRAHKAGWND</sequence>
<dbReference type="InterPro" id="IPR023165">
    <property type="entry name" value="rRNA_Ade_diMease-like_C"/>
</dbReference>
<dbReference type="PROSITE" id="PS51689">
    <property type="entry name" value="SAM_RNA_A_N6_MT"/>
    <property type="match status" value="1"/>
</dbReference>
<feature type="binding site" evidence="5">
    <location>
        <position position="1"/>
    </location>
    <ligand>
        <name>S-adenosyl-L-methionine</name>
        <dbReference type="ChEBI" id="CHEBI:59789"/>
    </ligand>
</feature>